<dbReference type="GO" id="GO:0006897">
    <property type="term" value="P:endocytosis"/>
    <property type="evidence" value="ECO:0007669"/>
    <property type="project" value="TreeGrafter"/>
</dbReference>
<dbReference type="InterPro" id="IPR012292">
    <property type="entry name" value="Globin/Proto"/>
</dbReference>
<dbReference type="PANTHER" id="PTHR10796:SF105">
    <property type="entry name" value="SSD DOMAIN-CONTAINING PROTEIN"/>
    <property type="match status" value="1"/>
</dbReference>
<dbReference type="GO" id="GO:0018996">
    <property type="term" value="P:molting cycle, collagen and cuticulin-based cuticle"/>
    <property type="evidence" value="ECO:0007669"/>
    <property type="project" value="TreeGrafter"/>
</dbReference>
<dbReference type="GO" id="GO:0005886">
    <property type="term" value="C:plasma membrane"/>
    <property type="evidence" value="ECO:0007669"/>
    <property type="project" value="TreeGrafter"/>
</dbReference>
<keyword evidence="2" id="KW-0812">Transmembrane</keyword>
<dbReference type="GO" id="GO:0019825">
    <property type="term" value="F:oxygen binding"/>
    <property type="evidence" value="ECO:0007669"/>
    <property type="project" value="InterPro"/>
</dbReference>
<feature type="transmembrane region" description="Helical" evidence="2">
    <location>
        <begin position="259"/>
        <end position="279"/>
    </location>
</feature>
<dbReference type="WBParaSite" id="scf7180000417670.g1596">
    <property type="protein sequence ID" value="scf7180000417670.g1596"/>
    <property type="gene ID" value="scf7180000417670.g1596"/>
</dbReference>
<dbReference type="SUPFAM" id="SSF82866">
    <property type="entry name" value="Multidrug efflux transporter AcrB transmembrane domain"/>
    <property type="match status" value="1"/>
</dbReference>
<dbReference type="GO" id="GO:0030659">
    <property type="term" value="C:cytoplasmic vesicle membrane"/>
    <property type="evidence" value="ECO:0007669"/>
    <property type="project" value="TreeGrafter"/>
</dbReference>
<dbReference type="Gene3D" id="1.10.490.10">
    <property type="entry name" value="Globins"/>
    <property type="match status" value="1"/>
</dbReference>
<evidence type="ECO:0000313" key="4">
    <source>
        <dbReference type="WBParaSite" id="scf7180000417670.g1596"/>
    </source>
</evidence>
<protein>
    <submittedName>
        <fullName evidence="4">Globin family profile domain-containing protein</fullName>
    </submittedName>
</protein>
<dbReference type="GO" id="GO:0020037">
    <property type="term" value="F:heme binding"/>
    <property type="evidence" value="ECO:0007669"/>
    <property type="project" value="InterPro"/>
</dbReference>
<evidence type="ECO:0000256" key="1">
    <source>
        <dbReference type="SAM" id="MobiDB-lite"/>
    </source>
</evidence>
<feature type="compositionally biased region" description="Basic and acidic residues" evidence="1">
    <location>
        <begin position="421"/>
        <end position="435"/>
    </location>
</feature>
<feature type="transmembrane region" description="Helical" evidence="2">
    <location>
        <begin position="291"/>
        <end position="310"/>
    </location>
</feature>
<feature type="transmembrane region" description="Helical" evidence="2">
    <location>
        <begin position="220"/>
        <end position="239"/>
    </location>
</feature>
<dbReference type="InterPro" id="IPR044399">
    <property type="entry name" value="Mb-like_M"/>
</dbReference>
<keyword evidence="3" id="KW-1185">Reference proteome</keyword>
<keyword evidence="2" id="KW-0472">Membrane</keyword>
<feature type="region of interest" description="Disordered" evidence="1">
    <location>
        <begin position="373"/>
        <end position="536"/>
    </location>
</feature>
<reference evidence="4" key="1">
    <citation type="submission" date="2022-11" db="UniProtKB">
        <authorList>
            <consortium name="WormBaseParasite"/>
        </authorList>
    </citation>
    <scope>IDENTIFICATION</scope>
</reference>
<name>A0A915NJ44_9BILA</name>
<dbReference type="SUPFAM" id="SSF46458">
    <property type="entry name" value="Globin-like"/>
    <property type="match status" value="1"/>
</dbReference>
<evidence type="ECO:0000256" key="2">
    <source>
        <dbReference type="SAM" id="Phobius"/>
    </source>
</evidence>
<dbReference type="InterPro" id="IPR051697">
    <property type="entry name" value="Patched_domain-protein"/>
</dbReference>
<evidence type="ECO:0000313" key="3">
    <source>
        <dbReference type="Proteomes" id="UP000887560"/>
    </source>
</evidence>
<feature type="compositionally biased region" description="Low complexity" evidence="1">
    <location>
        <begin position="406"/>
        <end position="417"/>
    </location>
</feature>
<dbReference type="InterPro" id="IPR009050">
    <property type="entry name" value="Globin-like_sf"/>
</dbReference>
<feature type="compositionally biased region" description="Basic and acidic residues" evidence="1">
    <location>
        <begin position="525"/>
        <end position="535"/>
    </location>
</feature>
<proteinExistence type="predicted"/>
<accession>A0A915NJ44</accession>
<keyword evidence="2" id="KW-1133">Transmembrane helix</keyword>
<dbReference type="Proteomes" id="UP000887560">
    <property type="component" value="Unplaced"/>
</dbReference>
<feature type="compositionally biased region" description="Polar residues" evidence="1">
    <location>
        <begin position="457"/>
        <end position="482"/>
    </location>
</feature>
<dbReference type="Gene3D" id="1.20.1640.10">
    <property type="entry name" value="Multidrug efflux transporter AcrB transmembrane domain"/>
    <property type="match status" value="1"/>
</dbReference>
<feature type="transmembrane region" description="Helical" evidence="2">
    <location>
        <begin position="164"/>
        <end position="183"/>
    </location>
</feature>
<dbReference type="PANTHER" id="PTHR10796">
    <property type="entry name" value="PATCHED-RELATED"/>
    <property type="match status" value="1"/>
</dbReference>
<organism evidence="3 4">
    <name type="scientific">Meloidogyne floridensis</name>
    <dbReference type="NCBI Taxonomy" id="298350"/>
    <lineage>
        <taxon>Eukaryota</taxon>
        <taxon>Metazoa</taxon>
        <taxon>Ecdysozoa</taxon>
        <taxon>Nematoda</taxon>
        <taxon>Chromadorea</taxon>
        <taxon>Rhabditida</taxon>
        <taxon>Tylenchina</taxon>
        <taxon>Tylenchomorpha</taxon>
        <taxon>Tylenchoidea</taxon>
        <taxon>Meloidogynidae</taxon>
        <taxon>Meloidogyninae</taxon>
        <taxon>Meloidogyne</taxon>
    </lineage>
</organism>
<feature type="compositionally biased region" description="Basic residues" evidence="1">
    <location>
        <begin position="447"/>
        <end position="456"/>
    </location>
</feature>
<dbReference type="AlphaFoldDB" id="A0A915NJ44"/>
<feature type="transmembrane region" description="Helical" evidence="2">
    <location>
        <begin position="189"/>
        <end position="208"/>
    </location>
</feature>
<dbReference type="CDD" id="cd01040">
    <property type="entry name" value="Mb-like"/>
    <property type="match status" value="1"/>
</dbReference>
<sequence length="792" mass="89062">MKLAEQRLWSEGVIGRIYVNNAPDFEAYPEKLDRLMQLVAELESTPFSMGPNSTQLWIREFNNYRQYFADSNQGFYDTLRAFLKISFNKQWSSFLHWKPGPNGHEYVNKFYFTTAFKIPDWNVRTQLLLIWRNITSDYSEFQAMVFDENNFFSDQMLELKQTTLSSLGTAILAMILVCILFIADSAIVFWVSFMLVSMDIGVCGYLSLWGRESTSAHSDLDPTTVVNILMSIGLCIDFATHVGCRDPDERIADSLGAIGWPVVQAGVSTMLCIVVMLLVPSNVVRMFARTNILVVSTGLFHGLFLLPIIIRSFAFGVGDSVKETGEGNLKTISGVDNTQNALMNIGHSKITKVGPAANLKLDNVKNKKECELPKFSNEKSTNTSNGKESLVNNGERINQINKGSDESSSQSVIVSSSNANDPDKNSDGPSPERHITSNSHLSPRVHTSNHKSKRNSLTKVPSNSPCNSEAQHSTHQLANGQKSSTDYDDDDTLSSLLAPRASAEADDQLSNSIGDFSDDQLLDEEPTKNEDKEYTGRYNESDYLPVIARTFARLLQHQPHLRVLWPFSRQLEGGGCALRMEHLLKSEAFRHHCQCYQASFTMIMDNVDDEPALSQILQQFGSNHFFYDCIEPHIRMMREEFFNALVDCLIGSSEELDEDIAEDWDALWSKIESNMRFGLKVQRHNYLAHCLTSSEMELLRAQWYRLAGAGSGIAIEKAIALWEPSSGFLRLCNEIDAKCPNTDELIHRVGAPLIRRAFIEATNASIIHTWTKVYRVVEQAIIADELTRSGRL</sequence>
<feature type="compositionally biased region" description="Polar residues" evidence="1">
    <location>
        <begin position="378"/>
        <end position="402"/>
    </location>
</feature>